<dbReference type="RefSeq" id="WP_166175491.1">
    <property type="nucleotide sequence ID" value="NZ_CP045119.1"/>
</dbReference>
<gene>
    <name evidence="1" type="ORF">GBA63_09150</name>
</gene>
<keyword evidence="2" id="KW-1185">Reference proteome</keyword>
<evidence type="ECO:0000313" key="1">
    <source>
        <dbReference type="EMBL" id="QIN82798.1"/>
    </source>
</evidence>
<protein>
    <submittedName>
        <fullName evidence="1">Uncharacterized protein</fullName>
    </submittedName>
</protein>
<name>A0A6G8Q8P7_9ACTN</name>
<accession>A0A6G8Q8P7</accession>
<evidence type="ECO:0000313" key="2">
    <source>
        <dbReference type="Proteomes" id="UP000501452"/>
    </source>
</evidence>
<dbReference type="EMBL" id="CP045119">
    <property type="protein sequence ID" value="QIN82798.1"/>
    <property type="molecule type" value="Genomic_DNA"/>
</dbReference>
<dbReference type="KEGG" id="rub:GBA63_09150"/>
<organism evidence="1 2">
    <name type="scientific">Rubrobacter tropicus</name>
    <dbReference type="NCBI Taxonomy" id="2653851"/>
    <lineage>
        <taxon>Bacteria</taxon>
        <taxon>Bacillati</taxon>
        <taxon>Actinomycetota</taxon>
        <taxon>Rubrobacteria</taxon>
        <taxon>Rubrobacterales</taxon>
        <taxon>Rubrobacteraceae</taxon>
        <taxon>Rubrobacter</taxon>
    </lineage>
</organism>
<proteinExistence type="predicted"/>
<sequence>MDLNERLSGIERGLALLADGASFDDPAEFEYLCRRDPDEPKILSGRYAARLTGLEDTDDLIAFYFEILCGEWAGTEVSGDVENDLSSETEGRSWVESLLGRPLEENERIDLDLGKLVGKRCEIRIGDFLGSPSVLEIYRASPGDPELEELLLQEKILHHDPFDSEAVQRQIEEDKRLFREVGGLLNRRLTQAERRSI</sequence>
<dbReference type="Proteomes" id="UP000501452">
    <property type="component" value="Chromosome"/>
</dbReference>
<dbReference type="AlphaFoldDB" id="A0A6G8Q8P7"/>
<reference evidence="1 2" key="1">
    <citation type="submission" date="2019-10" db="EMBL/GenBank/DDBJ databases">
        <title>Rubrobacter sp nov SCSIO 52090 isolated from a deep-sea sediment in the South China Sea.</title>
        <authorList>
            <person name="Chen R.W."/>
        </authorList>
    </citation>
    <scope>NUCLEOTIDE SEQUENCE [LARGE SCALE GENOMIC DNA]</scope>
    <source>
        <strain evidence="1 2">SCSIO 52909</strain>
    </source>
</reference>